<proteinExistence type="predicted"/>
<name>A0A3P3YC70_PLABS</name>
<sequence length="205" mass="23022">MAWTVVVALAVVAGYIEAARATPDWTTMSCTANAALIASYNSLTWDIQYQRIGNGTMTIYSSDDRFEHPATIECKDAMPDPLMVYEPRDECLYYSYYNRFGKAQWSKYCLGKMSQDGYAIERLCHGASGEVYMATVNPKTTQGVIVILFASEELLSRSGIWTNDWSKRVLKMADLVKDNCPEAAPGKTAAHQGWWNPLRHCFGCR</sequence>
<feature type="signal peptide" evidence="1">
    <location>
        <begin position="1"/>
        <end position="18"/>
    </location>
</feature>
<evidence type="ECO:0000313" key="2">
    <source>
        <dbReference type="EMBL" id="SPQ97771.1"/>
    </source>
</evidence>
<keyword evidence="1" id="KW-0732">Signal</keyword>
<reference evidence="2 3" key="1">
    <citation type="submission" date="2018-03" db="EMBL/GenBank/DDBJ databases">
        <authorList>
            <person name="Fogelqvist J."/>
        </authorList>
    </citation>
    <scope>NUCLEOTIDE SEQUENCE [LARGE SCALE GENOMIC DNA]</scope>
</reference>
<geneLocation type="mitochondrion" evidence="2"/>
<dbReference type="Proteomes" id="UP000290189">
    <property type="component" value="Unassembled WGS sequence"/>
</dbReference>
<evidence type="ECO:0000313" key="3">
    <source>
        <dbReference type="Proteomes" id="UP000290189"/>
    </source>
</evidence>
<feature type="chain" id="PRO_5018026615" evidence="1">
    <location>
        <begin position="19"/>
        <end position="205"/>
    </location>
</feature>
<dbReference type="EMBL" id="OVEO01000008">
    <property type="protein sequence ID" value="SPQ97771.1"/>
    <property type="molecule type" value="Genomic_DNA"/>
</dbReference>
<keyword evidence="2" id="KW-0496">Mitochondrion</keyword>
<organism evidence="2 3">
    <name type="scientific">Plasmodiophora brassicae</name>
    <name type="common">Clubroot disease agent</name>
    <dbReference type="NCBI Taxonomy" id="37360"/>
    <lineage>
        <taxon>Eukaryota</taxon>
        <taxon>Sar</taxon>
        <taxon>Rhizaria</taxon>
        <taxon>Endomyxa</taxon>
        <taxon>Phytomyxea</taxon>
        <taxon>Plasmodiophorida</taxon>
        <taxon>Plasmodiophoridae</taxon>
        <taxon>Plasmodiophora</taxon>
    </lineage>
</organism>
<dbReference type="AlphaFoldDB" id="A0A3P3YC70"/>
<protein>
    <submittedName>
        <fullName evidence="2">Uncharacterized protein</fullName>
    </submittedName>
</protein>
<evidence type="ECO:0000256" key="1">
    <source>
        <dbReference type="SAM" id="SignalP"/>
    </source>
</evidence>
<accession>A0A3P3YC70</accession>
<gene>
    <name evidence="2" type="ORF">PLBR_LOCUS4986</name>
</gene>